<organism evidence="1 2">
    <name type="scientific">Agrocybe pediades</name>
    <dbReference type="NCBI Taxonomy" id="84607"/>
    <lineage>
        <taxon>Eukaryota</taxon>
        <taxon>Fungi</taxon>
        <taxon>Dikarya</taxon>
        <taxon>Basidiomycota</taxon>
        <taxon>Agaricomycotina</taxon>
        <taxon>Agaricomycetes</taxon>
        <taxon>Agaricomycetidae</taxon>
        <taxon>Agaricales</taxon>
        <taxon>Agaricineae</taxon>
        <taxon>Strophariaceae</taxon>
        <taxon>Agrocybe</taxon>
    </lineage>
</organism>
<dbReference type="AlphaFoldDB" id="A0A8H4QRB6"/>
<name>A0A8H4QRB6_9AGAR</name>
<dbReference type="Proteomes" id="UP000521872">
    <property type="component" value="Unassembled WGS sequence"/>
</dbReference>
<protein>
    <submittedName>
        <fullName evidence="1">Uncharacterized protein</fullName>
    </submittedName>
</protein>
<reference evidence="1 2" key="1">
    <citation type="submission" date="2019-12" db="EMBL/GenBank/DDBJ databases">
        <authorList>
            <person name="Floudas D."/>
            <person name="Bentzer J."/>
            <person name="Ahren D."/>
            <person name="Johansson T."/>
            <person name="Persson P."/>
            <person name="Tunlid A."/>
        </authorList>
    </citation>
    <scope>NUCLEOTIDE SEQUENCE [LARGE SCALE GENOMIC DNA]</scope>
    <source>
        <strain evidence="1 2">CBS 102.39</strain>
    </source>
</reference>
<dbReference type="EMBL" id="JAACJL010000033">
    <property type="protein sequence ID" value="KAF4615781.1"/>
    <property type="molecule type" value="Genomic_DNA"/>
</dbReference>
<proteinExistence type="predicted"/>
<accession>A0A8H4QRB6</accession>
<comment type="caution">
    <text evidence="1">The sequence shown here is derived from an EMBL/GenBank/DDBJ whole genome shotgun (WGS) entry which is preliminary data.</text>
</comment>
<evidence type="ECO:0000313" key="2">
    <source>
        <dbReference type="Proteomes" id="UP000521872"/>
    </source>
</evidence>
<keyword evidence="2" id="KW-1185">Reference proteome</keyword>
<sequence>MGSVHDTISRSTSNITRNILQLALDDRQILTALLRWDPNVSDRLTRALQSVDLPWQRLSFEEEYAFILRDLESSIQQAPLILAEVATINIRLDGLGARISQVAPGSHSLMGHVAGRNSTETSGIFTINSQNAPADGLTTTESDQENIFYPLRRVLAGIKRVIMGITHKLDGADSAVAPPSPFTSFSERGLWYFAALRCTTNPPSAPPSRSRSGSSISSSLSRRAAMNPTNFHATTAHRSSSPLSFSGLKSCPPSKVSYQKHSAISGVCVLPLLSASTLAASSSSLDHLRATTAIAAKLRAYWWCMEIEHGKWEWDGEHETDAGFLAGARRDLEEVQRRMEEDNDCAIRMVQQRREVELGSATVVAGGVQESGMDRVNWA</sequence>
<evidence type="ECO:0000313" key="1">
    <source>
        <dbReference type="EMBL" id="KAF4615781.1"/>
    </source>
</evidence>
<gene>
    <name evidence="1" type="ORF">D9613_012397</name>
</gene>